<sequence>MKEADFHLAAHSPLVHFETCTKVQNATTKRLETPKANVLQRRMGEAVEVLNALGVPAIRIIVTKTRQCGGTTFSVEVIYHLCQQRNTDALILANISANSQGILERMRTFSENDRFPWQNPLAPRETRMKWENGSTATITSAESMNPGISRPRQAVLFSESAKYPRGGVKDDKKIMASILPSLNDAGLAIAESTPDGASGWHYETWQGALELEDFVRAWQAGDRAPGNGWVKVFAAWYEFPENVKPVTEEMRARLEATLTAREANGRARYGWTHEQMAWRRAIMEAECSGSEETFDEYYPEDEVSCFLSSGRPRFNVAALRRLELGARLHEPVTGALVEMENETVVFQGDASGFGCFQVWEPPRPGCSYLVWCDPMTGEDQTCSGDPDRHSIGVLRTAYSEAGGACYKDAVVARVRPPFTGTTKLTAECIALLSAYYGGALVVLEVNMGLHVLERLKDAGVPLYKRQVVDPYDREKQSYMLGWKLKDRDQRREVIDGLALAFLNGTLDVWCPHLLTECRNFMWSKNGREQARAGCHDDDVLGLAMALRCKGSATLYRQAVRRRRRPMDYRRVEG</sequence>
<dbReference type="RefSeq" id="WP_184344263.1">
    <property type="nucleotide sequence ID" value="NZ_JACHIG010000017.1"/>
</dbReference>
<name>A0A7W8DMK5_9BACT</name>
<dbReference type="Proteomes" id="UP000590740">
    <property type="component" value="Unassembled WGS sequence"/>
</dbReference>
<evidence type="ECO:0000313" key="1">
    <source>
        <dbReference type="EMBL" id="MBB5035448.1"/>
    </source>
</evidence>
<organism evidence="1 2">
    <name type="scientific">Prosthecobacter vanneervenii</name>
    <dbReference type="NCBI Taxonomy" id="48466"/>
    <lineage>
        <taxon>Bacteria</taxon>
        <taxon>Pseudomonadati</taxon>
        <taxon>Verrucomicrobiota</taxon>
        <taxon>Verrucomicrobiia</taxon>
        <taxon>Verrucomicrobiales</taxon>
        <taxon>Verrucomicrobiaceae</taxon>
        <taxon>Prosthecobacter</taxon>
    </lineage>
</organism>
<protein>
    <recommendedName>
        <fullName evidence="3">Terminase large subunit gp17-like C-terminal domain-containing protein</fullName>
    </recommendedName>
</protein>
<evidence type="ECO:0008006" key="3">
    <source>
        <dbReference type="Google" id="ProtNLM"/>
    </source>
</evidence>
<dbReference type="EMBL" id="JACHIG010000017">
    <property type="protein sequence ID" value="MBB5035448.1"/>
    <property type="molecule type" value="Genomic_DNA"/>
</dbReference>
<reference evidence="1 2" key="1">
    <citation type="submission" date="2020-08" db="EMBL/GenBank/DDBJ databases">
        <title>Genomic Encyclopedia of Type Strains, Phase IV (KMG-IV): sequencing the most valuable type-strain genomes for metagenomic binning, comparative biology and taxonomic classification.</title>
        <authorList>
            <person name="Goeker M."/>
        </authorList>
    </citation>
    <scope>NUCLEOTIDE SEQUENCE [LARGE SCALE GENOMIC DNA]</scope>
    <source>
        <strain evidence="1 2">DSM 12252</strain>
    </source>
</reference>
<gene>
    <name evidence="1" type="ORF">HNQ65_005059</name>
</gene>
<dbReference type="Gene3D" id="3.40.50.300">
    <property type="entry name" value="P-loop containing nucleotide triphosphate hydrolases"/>
    <property type="match status" value="1"/>
</dbReference>
<dbReference type="Gene3D" id="3.30.420.240">
    <property type="match status" value="1"/>
</dbReference>
<keyword evidence="2" id="KW-1185">Reference proteome</keyword>
<comment type="caution">
    <text evidence="1">The sequence shown here is derived from an EMBL/GenBank/DDBJ whole genome shotgun (WGS) entry which is preliminary data.</text>
</comment>
<proteinExistence type="predicted"/>
<dbReference type="InterPro" id="IPR027417">
    <property type="entry name" value="P-loop_NTPase"/>
</dbReference>
<evidence type="ECO:0000313" key="2">
    <source>
        <dbReference type="Proteomes" id="UP000590740"/>
    </source>
</evidence>
<accession>A0A7W8DMK5</accession>
<dbReference type="AlphaFoldDB" id="A0A7W8DMK5"/>